<feature type="compositionally biased region" description="Basic residues" evidence="1">
    <location>
        <begin position="93"/>
        <end position="103"/>
    </location>
</feature>
<protein>
    <submittedName>
        <fullName evidence="3">Uncharacterized protein</fullName>
    </submittedName>
</protein>
<accession>A0A915D4C4</accession>
<evidence type="ECO:0000313" key="3">
    <source>
        <dbReference type="WBParaSite" id="jg15258"/>
    </source>
</evidence>
<feature type="region of interest" description="Disordered" evidence="1">
    <location>
        <begin position="217"/>
        <end position="265"/>
    </location>
</feature>
<reference evidence="3" key="1">
    <citation type="submission" date="2022-11" db="UniProtKB">
        <authorList>
            <consortium name="WormBaseParasite"/>
        </authorList>
    </citation>
    <scope>IDENTIFICATION</scope>
</reference>
<evidence type="ECO:0000256" key="1">
    <source>
        <dbReference type="SAM" id="MobiDB-lite"/>
    </source>
</evidence>
<organism evidence="2 3">
    <name type="scientific">Ditylenchus dipsaci</name>
    <dbReference type="NCBI Taxonomy" id="166011"/>
    <lineage>
        <taxon>Eukaryota</taxon>
        <taxon>Metazoa</taxon>
        <taxon>Ecdysozoa</taxon>
        <taxon>Nematoda</taxon>
        <taxon>Chromadorea</taxon>
        <taxon>Rhabditida</taxon>
        <taxon>Tylenchina</taxon>
        <taxon>Tylenchomorpha</taxon>
        <taxon>Sphaerularioidea</taxon>
        <taxon>Anguinidae</taxon>
        <taxon>Anguininae</taxon>
        <taxon>Ditylenchus</taxon>
    </lineage>
</organism>
<name>A0A915D4C4_9BILA</name>
<feature type="compositionally biased region" description="Low complexity" evidence="1">
    <location>
        <begin position="247"/>
        <end position="264"/>
    </location>
</feature>
<keyword evidence="2" id="KW-1185">Reference proteome</keyword>
<dbReference type="Proteomes" id="UP000887574">
    <property type="component" value="Unplaced"/>
</dbReference>
<sequence length="321" mass="36265">MRIWRLSLSRSDFCENFQLDTRSDSFQERMWKFVLINCRFNKEVCVCATHCVYDVSLSYFAVEYLKRNLMASEPTLVKVEVERAVEEPVISKSKQKKNKKKSKPMSDNGASSTPFVPEVSFARAAAEMDRGKRVGKSNYRGNNFRGNYSGNFNRGGYAFSNGRSRHPNAPPPISLQRRNAQGPLPTFQEVQKGQIFDYVGWMEEELRANSPEHVYNADFPPLSAESGKGKGSGPLTGSGSSDLLERSNNNLGSLNSPSGANSNNMRCSEQASFVMMPNTVFPMPNDVYQSEPLVQYVDTSMVHERDEVIKRQIEFYFSAYN</sequence>
<dbReference type="AlphaFoldDB" id="A0A915D4C4"/>
<feature type="region of interest" description="Disordered" evidence="1">
    <location>
        <begin position="89"/>
        <end position="115"/>
    </location>
</feature>
<proteinExistence type="predicted"/>
<evidence type="ECO:0000313" key="2">
    <source>
        <dbReference type="Proteomes" id="UP000887574"/>
    </source>
</evidence>
<dbReference type="WBParaSite" id="jg15258">
    <property type="protein sequence ID" value="jg15258"/>
    <property type="gene ID" value="jg15258"/>
</dbReference>